<dbReference type="Gene3D" id="2.40.170.20">
    <property type="entry name" value="TonB-dependent receptor, beta-barrel domain"/>
    <property type="match status" value="1"/>
</dbReference>
<dbReference type="PANTHER" id="PTHR30069:SF29">
    <property type="entry name" value="HEMOGLOBIN AND HEMOGLOBIN-HAPTOGLOBIN-BINDING PROTEIN 1-RELATED"/>
    <property type="match status" value="1"/>
</dbReference>
<evidence type="ECO:0000256" key="1">
    <source>
        <dbReference type="ARBA" id="ARBA00004571"/>
    </source>
</evidence>
<keyword evidence="7 10" id="KW-0472">Membrane</keyword>
<keyword evidence="3 10" id="KW-1134">Transmembrane beta strand</keyword>
<dbReference type="RefSeq" id="WP_144249513.1">
    <property type="nucleotide sequence ID" value="NZ_VLPK01000003.1"/>
</dbReference>
<dbReference type="InterPro" id="IPR012910">
    <property type="entry name" value="Plug_dom"/>
</dbReference>
<evidence type="ECO:0000256" key="2">
    <source>
        <dbReference type="ARBA" id="ARBA00022448"/>
    </source>
</evidence>
<feature type="chain" id="PRO_5021925658" evidence="12">
    <location>
        <begin position="19"/>
        <end position="922"/>
    </location>
</feature>
<dbReference type="InterPro" id="IPR000531">
    <property type="entry name" value="Beta-barrel_TonB"/>
</dbReference>
<proteinExistence type="inferred from homology"/>
<sequence>MKKLLLILLLLSGVNLYAQQIRVTGNITDTLTNLPINGASISVKGKIAGTLTDAKGNYSINADRLKFPIVLQITNVGYANKEITVSAPGQTTNISLKQMAVVLNEVVTAASRVNQSILSSPVSIEKMNQKAIRENPSFNFYDGLESLKGVEAVTSSITYKQVNTRGFNNTGNSRFLQLVDGVDNQTPGLNFAVGNLFGASDLDIESAEIIPGAASALYGPMAFNGALLMHTKDAFEYQGLSLQAKYGLNHIGETGVGAKPIYDFALRYAKAFNDKFAFKINASYLRGTDWYANNYTDISAATPPAQRGPNNPGRDALNIYGDEVSKTLPGIGLVTRTGYEEKDLMNYGVYSLKLNGALEYKFNNNIEAIYQYNYGRGTASYTGSSRFDLNNFVLQTHRIELKGSNFFLRTYAVIENSHDSYNTRSLAQFINRDWVQDMSGNVVTPDQADAMWFTRYQNAFNGTVNGVNGHDNAAARAFADQGRFLPGTAAFNSAKDASIHNYGLSGAGVFSNSKFYNTEGQYDFSSLIKIFDLQAGGSFRDYDMFTNGSLFDDKNKKITIKEYGTYAQVGKKVFDDQLSLLASLRYDKNENFDGSFTPRFSAVYSADKKNYFRASYQTGFRNPTPVDQFIHLNVGPITILGGAPANSKDLTVYQNSFTAASVSKFGAAFGAAVAGGASFPDAVAANKDLLQKSNVAYIKPEKQKAFEFGYKSVIEDKLLIDVNYYYSSYNNFILNSVVIQPQNNVIGADGKINAAAASDILNSKVHAYQLYTNSTDKVSEQGAGAGLTYLFPHGYSAGANTTLSVFDLGTANKNNVAAFNTPKWSGNFTFANSNFSNGYGFNVNWHWQSAFDWYGTFNANNPGRIDAYSLVDLQVNKKLPKAGATIKLGGSNIFNKHIYEAYGSPAIGAIYYVAVTFDNLLK</sequence>
<dbReference type="InterPro" id="IPR036942">
    <property type="entry name" value="Beta-barrel_TonB_sf"/>
</dbReference>
<dbReference type="GO" id="GO:0015344">
    <property type="term" value="F:siderophore uptake transmembrane transporter activity"/>
    <property type="evidence" value="ECO:0007669"/>
    <property type="project" value="TreeGrafter"/>
</dbReference>
<evidence type="ECO:0000259" key="13">
    <source>
        <dbReference type="Pfam" id="PF00593"/>
    </source>
</evidence>
<keyword evidence="9 10" id="KW-0998">Cell outer membrane</keyword>
<comment type="caution">
    <text evidence="15">The sequence shown here is derived from an EMBL/GenBank/DDBJ whole genome shotgun (WGS) entry which is preliminary data.</text>
</comment>
<evidence type="ECO:0000313" key="16">
    <source>
        <dbReference type="Proteomes" id="UP000318733"/>
    </source>
</evidence>
<evidence type="ECO:0000256" key="8">
    <source>
        <dbReference type="ARBA" id="ARBA00023170"/>
    </source>
</evidence>
<evidence type="ECO:0000256" key="6">
    <source>
        <dbReference type="ARBA" id="ARBA00023077"/>
    </source>
</evidence>
<feature type="signal peptide" evidence="12">
    <location>
        <begin position="1"/>
        <end position="18"/>
    </location>
</feature>
<reference evidence="15 16" key="1">
    <citation type="submission" date="2019-07" db="EMBL/GenBank/DDBJ databases">
        <authorList>
            <person name="Huq M.A."/>
        </authorList>
    </citation>
    <scope>NUCLEOTIDE SEQUENCE [LARGE SCALE GENOMIC DNA]</scope>
    <source>
        <strain evidence="15 16">MAH-19</strain>
    </source>
</reference>
<feature type="domain" description="TonB-dependent receptor-like beta-barrel" evidence="13">
    <location>
        <begin position="449"/>
        <end position="893"/>
    </location>
</feature>
<name>A0A556MHU0_9SPHI</name>
<dbReference type="SUPFAM" id="SSF56935">
    <property type="entry name" value="Porins"/>
    <property type="match status" value="1"/>
</dbReference>
<dbReference type="InterPro" id="IPR008969">
    <property type="entry name" value="CarboxyPept-like_regulatory"/>
</dbReference>
<keyword evidence="16" id="KW-1185">Reference proteome</keyword>
<feature type="domain" description="TonB-dependent receptor plug" evidence="14">
    <location>
        <begin position="118"/>
        <end position="226"/>
    </location>
</feature>
<dbReference type="PANTHER" id="PTHR30069">
    <property type="entry name" value="TONB-DEPENDENT OUTER MEMBRANE RECEPTOR"/>
    <property type="match status" value="1"/>
</dbReference>
<dbReference type="InterPro" id="IPR037066">
    <property type="entry name" value="Plug_dom_sf"/>
</dbReference>
<dbReference type="GO" id="GO:0009279">
    <property type="term" value="C:cell outer membrane"/>
    <property type="evidence" value="ECO:0007669"/>
    <property type="project" value="UniProtKB-SubCell"/>
</dbReference>
<evidence type="ECO:0000256" key="5">
    <source>
        <dbReference type="ARBA" id="ARBA00022729"/>
    </source>
</evidence>
<keyword evidence="6 11" id="KW-0798">TonB box</keyword>
<dbReference type="Pfam" id="PF13715">
    <property type="entry name" value="CarbopepD_reg_2"/>
    <property type="match status" value="1"/>
</dbReference>
<dbReference type="Proteomes" id="UP000318733">
    <property type="component" value="Unassembled WGS sequence"/>
</dbReference>
<dbReference type="AlphaFoldDB" id="A0A556MHU0"/>
<comment type="subcellular location">
    <subcellularLocation>
        <location evidence="1 10">Cell outer membrane</location>
        <topology evidence="1 10">Multi-pass membrane protein</topology>
    </subcellularLocation>
</comment>
<evidence type="ECO:0000256" key="11">
    <source>
        <dbReference type="RuleBase" id="RU003357"/>
    </source>
</evidence>
<gene>
    <name evidence="15" type="ORF">FO440_17175</name>
</gene>
<evidence type="ECO:0000256" key="4">
    <source>
        <dbReference type="ARBA" id="ARBA00022692"/>
    </source>
</evidence>
<evidence type="ECO:0000259" key="14">
    <source>
        <dbReference type="Pfam" id="PF07715"/>
    </source>
</evidence>
<dbReference type="GO" id="GO:0044718">
    <property type="term" value="P:siderophore transmembrane transport"/>
    <property type="evidence" value="ECO:0007669"/>
    <property type="project" value="TreeGrafter"/>
</dbReference>
<protein>
    <submittedName>
        <fullName evidence="15">TonB-dependent receptor</fullName>
    </submittedName>
</protein>
<evidence type="ECO:0000256" key="10">
    <source>
        <dbReference type="PROSITE-ProRule" id="PRU01360"/>
    </source>
</evidence>
<evidence type="ECO:0000256" key="9">
    <source>
        <dbReference type="ARBA" id="ARBA00023237"/>
    </source>
</evidence>
<keyword evidence="8 15" id="KW-0675">Receptor</keyword>
<evidence type="ECO:0000313" key="15">
    <source>
        <dbReference type="EMBL" id="TSJ39476.1"/>
    </source>
</evidence>
<dbReference type="Pfam" id="PF07715">
    <property type="entry name" value="Plug"/>
    <property type="match status" value="1"/>
</dbReference>
<evidence type="ECO:0000256" key="7">
    <source>
        <dbReference type="ARBA" id="ARBA00023136"/>
    </source>
</evidence>
<accession>A0A556MHU0</accession>
<evidence type="ECO:0000256" key="3">
    <source>
        <dbReference type="ARBA" id="ARBA00022452"/>
    </source>
</evidence>
<evidence type="ECO:0000256" key="12">
    <source>
        <dbReference type="SAM" id="SignalP"/>
    </source>
</evidence>
<dbReference type="Gene3D" id="2.170.130.10">
    <property type="entry name" value="TonB-dependent receptor, plug domain"/>
    <property type="match status" value="1"/>
</dbReference>
<dbReference type="PROSITE" id="PS52016">
    <property type="entry name" value="TONB_DEPENDENT_REC_3"/>
    <property type="match status" value="1"/>
</dbReference>
<comment type="similarity">
    <text evidence="10 11">Belongs to the TonB-dependent receptor family.</text>
</comment>
<dbReference type="Gene3D" id="2.60.40.1120">
    <property type="entry name" value="Carboxypeptidase-like, regulatory domain"/>
    <property type="match status" value="1"/>
</dbReference>
<dbReference type="SUPFAM" id="SSF49464">
    <property type="entry name" value="Carboxypeptidase regulatory domain-like"/>
    <property type="match status" value="1"/>
</dbReference>
<dbReference type="EMBL" id="VLPK01000003">
    <property type="protein sequence ID" value="TSJ39476.1"/>
    <property type="molecule type" value="Genomic_DNA"/>
</dbReference>
<keyword evidence="2 10" id="KW-0813">Transport</keyword>
<dbReference type="Pfam" id="PF00593">
    <property type="entry name" value="TonB_dep_Rec_b-barrel"/>
    <property type="match status" value="1"/>
</dbReference>
<dbReference type="InterPro" id="IPR039426">
    <property type="entry name" value="TonB-dep_rcpt-like"/>
</dbReference>
<keyword evidence="4 10" id="KW-0812">Transmembrane</keyword>
<keyword evidence="5 12" id="KW-0732">Signal</keyword>
<organism evidence="15 16">
    <name type="scientific">Mucilaginibacter corticis</name>
    <dbReference type="NCBI Taxonomy" id="2597670"/>
    <lineage>
        <taxon>Bacteria</taxon>
        <taxon>Pseudomonadati</taxon>
        <taxon>Bacteroidota</taxon>
        <taxon>Sphingobacteriia</taxon>
        <taxon>Sphingobacteriales</taxon>
        <taxon>Sphingobacteriaceae</taxon>
        <taxon>Mucilaginibacter</taxon>
    </lineage>
</organism>
<dbReference type="OrthoDB" id="1109208at2"/>